<evidence type="ECO:0000256" key="2">
    <source>
        <dbReference type="ARBA" id="ARBA00029447"/>
    </source>
</evidence>
<dbReference type="PROSITE" id="PS50885">
    <property type="entry name" value="HAMP"/>
    <property type="match status" value="1"/>
</dbReference>
<dbReference type="RefSeq" id="WP_085792314.1">
    <property type="nucleotide sequence ID" value="NZ_FWFK01000004.1"/>
</dbReference>
<dbReference type="CDD" id="cd11386">
    <property type="entry name" value="MCP_signal"/>
    <property type="match status" value="1"/>
</dbReference>
<protein>
    <submittedName>
        <fullName evidence="8">Methyl-accepting chemotaxis protein I</fullName>
    </submittedName>
</protein>
<dbReference type="PRINTS" id="PR00260">
    <property type="entry name" value="CHEMTRNSDUCR"/>
</dbReference>
<dbReference type="GO" id="GO:0016020">
    <property type="term" value="C:membrane"/>
    <property type="evidence" value="ECO:0007669"/>
    <property type="project" value="InterPro"/>
</dbReference>
<feature type="domain" description="Methyl-accepting transducer" evidence="6">
    <location>
        <begin position="316"/>
        <end position="545"/>
    </location>
</feature>
<evidence type="ECO:0000256" key="3">
    <source>
        <dbReference type="PROSITE-ProRule" id="PRU00284"/>
    </source>
</evidence>
<dbReference type="Proteomes" id="UP000193570">
    <property type="component" value="Unassembled WGS sequence"/>
</dbReference>
<dbReference type="AlphaFoldDB" id="A0A1X6ZIV3"/>
<dbReference type="InterPro" id="IPR004090">
    <property type="entry name" value="Chemotax_Me-accpt_rcpt"/>
</dbReference>
<dbReference type="PANTHER" id="PTHR43531:SF11">
    <property type="entry name" value="METHYL-ACCEPTING CHEMOTAXIS PROTEIN 3"/>
    <property type="match status" value="1"/>
</dbReference>
<organism evidence="8 9">
    <name type="scientific">Roseivivax jejudonensis</name>
    <dbReference type="NCBI Taxonomy" id="1529041"/>
    <lineage>
        <taxon>Bacteria</taxon>
        <taxon>Pseudomonadati</taxon>
        <taxon>Pseudomonadota</taxon>
        <taxon>Alphaproteobacteria</taxon>
        <taxon>Rhodobacterales</taxon>
        <taxon>Roseobacteraceae</taxon>
        <taxon>Roseivivax</taxon>
    </lineage>
</organism>
<evidence type="ECO:0000259" key="6">
    <source>
        <dbReference type="PROSITE" id="PS50111"/>
    </source>
</evidence>
<dbReference type="OrthoDB" id="354287at2"/>
<reference evidence="8 9" key="1">
    <citation type="submission" date="2017-03" db="EMBL/GenBank/DDBJ databases">
        <authorList>
            <person name="Afonso C.L."/>
            <person name="Miller P.J."/>
            <person name="Scott M.A."/>
            <person name="Spackman E."/>
            <person name="Goraichik I."/>
            <person name="Dimitrov K.M."/>
            <person name="Suarez D.L."/>
            <person name="Swayne D.E."/>
        </authorList>
    </citation>
    <scope>NUCLEOTIDE SEQUENCE [LARGE SCALE GENOMIC DNA]</scope>
    <source>
        <strain evidence="8 9">CECT 8625</strain>
    </source>
</reference>
<dbReference type="GO" id="GO:0006935">
    <property type="term" value="P:chemotaxis"/>
    <property type="evidence" value="ECO:0007669"/>
    <property type="project" value="UniProtKB-KW"/>
</dbReference>
<keyword evidence="5" id="KW-0472">Membrane</keyword>
<accession>A0A1X6ZIV3</accession>
<evidence type="ECO:0000256" key="4">
    <source>
        <dbReference type="SAM" id="MobiDB-lite"/>
    </source>
</evidence>
<feature type="transmembrane region" description="Helical" evidence="5">
    <location>
        <begin position="21"/>
        <end position="40"/>
    </location>
</feature>
<dbReference type="Gene3D" id="1.10.287.950">
    <property type="entry name" value="Methyl-accepting chemotaxis protein"/>
    <property type="match status" value="1"/>
</dbReference>
<dbReference type="InterPro" id="IPR003660">
    <property type="entry name" value="HAMP_dom"/>
</dbReference>
<evidence type="ECO:0000259" key="7">
    <source>
        <dbReference type="PROSITE" id="PS50885"/>
    </source>
</evidence>
<evidence type="ECO:0000256" key="5">
    <source>
        <dbReference type="SAM" id="Phobius"/>
    </source>
</evidence>
<dbReference type="SMART" id="SM00283">
    <property type="entry name" value="MA"/>
    <property type="match status" value="1"/>
</dbReference>
<name>A0A1X6ZIV3_9RHOB</name>
<keyword evidence="5" id="KW-1133">Transmembrane helix</keyword>
<keyword evidence="9" id="KW-1185">Reference proteome</keyword>
<keyword evidence="5" id="KW-0812">Transmembrane</keyword>
<feature type="compositionally biased region" description="Basic and acidic residues" evidence="4">
    <location>
        <begin position="228"/>
        <end position="259"/>
    </location>
</feature>
<dbReference type="GO" id="GO:0004888">
    <property type="term" value="F:transmembrane signaling receptor activity"/>
    <property type="evidence" value="ECO:0007669"/>
    <property type="project" value="InterPro"/>
</dbReference>
<comment type="similarity">
    <text evidence="2">Belongs to the methyl-accepting chemotaxis (MCP) protein family.</text>
</comment>
<dbReference type="InterPro" id="IPR004089">
    <property type="entry name" value="MCPsignal_dom"/>
</dbReference>
<proteinExistence type="inferred from homology"/>
<dbReference type="GO" id="GO:0007165">
    <property type="term" value="P:signal transduction"/>
    <property type="evidence" value="ECO:0007669"/>
    <property type="project" value="UniProtKB-KW"/>
</dbReference>
<evidence type="ECO:0000313" key="9">
    <source>
        <dbReference type="Proteomes" id="UP000193570"/>
    </source>
</evidence>
<dbReference type="InterPro" id="IPR051310">
    <property type="entry name" value="MCP_chemotaxis"/>
</dbReference>
<feature type="domain" description="HAMP" evidence="7">
    <location>
        <begin position="265"/>
        <end position="311"/>
    </location>
</feature>
<dbReference type="PANTHER" id="PTHR43531">
    <property type="entry name" value="PROTEIN ICFG"/>
    <property type="match status" value="1"/>
</dbReference>
<keyword evidence="3" id="KW-0807">Transducer</keyword>
<gene>
    <name evidence="8" type="primary">tsr</name>
    <name evidence="8" type="ORF">ROJ8625_02642</name>
</gene>
<dbReference type="SUPFAM" id="SSF58104">
    <property type="entry name" value="Methyl-accepting chemotaxis protein (MCP) signaling domain"/>
    <property type="match status" value="1"/>
</dbReference>
<feature type="compositionally biased region" description="Basic and acidic residues" evidence="4">
    <location>
        <begin position="204"/>
        <end position="221"/>
    </location>
</feature>
<feature type="region of interest" description="Disordered" evidence="4">
    <location>
        <begin position="204"/>
        <end position="259"/>
    </location>
</feature>
<keyword evidence="1" id="KW-0145">Chemotaxis</keyword>
<dbReference type="EMBL" id="FWFK01000004">
    <property type="protein sequence ID" value="SLN52411.1"/>
    <property type="molecule type" value="Genomic_DNA"/>
</dbReference>
<evidence type="ECO:0000313" key="8">
    <source>
        <dbReference type="EMBL" id="SLN52411.1"/>
    </source>
</evidence>
<feature type="transmembrane region" description="Helical" evidence="5">
    <location>
        <begin position="72"/>
        <end position="93"/>
    </location>
</feature>
<sequence>MKLDSTMSPAGEPDLSGARQRLLVLGWLMVPVVTGASLMAGNGWVLAPALSLIFAGLALAGRGAAPARAPIIAALAAVGQPIALTAALAGHPWQIDSHMLFFAVLAALVMLQSVPAVLAATGLVALHHLGFAVALPGLVYPSFDLATNLGRTLLHAMIVLGEAGAIVFAIRQQRALLDANARQLDAVASATAEAEAARDAAEAASREAEAQKRAAEEERATAEAALAETERERSLAAEADERLHATEEARRAEEVRQRDAQRLTMQRLGEGLKALAAGDLTFRLTDRFPDDYEEVRANFNDAVAALGEAVRHVSEQADRMLADIDGLGRTAEDLSDRSTRQSGSLEHNAGALERVTDVVRATAEGAAEVSRSARDARASVERSGEVVRRSSDAMAAINDSAQEINKIIDVIDQIAFQTNLLALNAGVEAARAGDAGRGFAVVATEVRALAQRSSDAARDISALISNSQAHVDEGVRNVGDTVSALETVAGAVVEIATRIDGIAQSATDQAAGLGEINAAVAALDSDSRQSTTLSSETARAAETLADSAAEMKRLTARFKHQAPRTRPRAVA</sequence>
<dbReference type="PROSITE" id="PS50111">
    <property type="entry name" value="CHEMOTAXIS_TRANSDUC_2"/>
    <property type="match status" value="1"/>
</dbReference>
<feature type="transmembrane region" description="Helical" evidence="5">
    <location>
        <begin position="99"/>
        <end position="118"/>
    </location>
</feature>
<dbReference type="Pfam" id="PF00015">
    <property type="entry name" value="MCPsignal"/>
    <property type="match status" value="1"/>
</dbReference>
<evidence type="ECO:0000256" key="1">
    <source>
        <dbReference type="ARBA" id="ARBA00022500"/>
    </source>
</evidence>